<evidence type="ECO:0000313" key="4">
    <source>
        <dbReference type="EMBL" id="GGU54969.1"/>
    </source>
</evidence>
<dbReference type="Gene3D" id="3.40.50.300">
    <property type="entry name" value="P-loop containing nucleotide triphosphate hydrolases"/>
    <property type="match status" value="1"/>
</dbReference>
<accession>A0ABQ2UWL5</accession>
<sequence>MVLLAIDKLAGEGFDAPRLDTLFLTDPISFKGRVIQQVGRIMRNTEARKSHVEAHDYLDADVPLLERMHHKRRRILERRGFTTTSPENPPPTLPPPPVPATRKSQTAMPAPSVAVVRAWARSQGMDVPLRGRLRAEIWNAWQAAVPQGSSVNAGCGTVGTAPEGSGDVR</sequence>
<feature type="domain" description="Lsr2 DNA-binding" evidence="3">
    <location>
        <begin position="113"/>
        <end position="144"/>
    </location>
</feature>
<evidence type="ECO:0000256" key="1">
    <source>
        <dbReference type="ARBA" id="ARBA00023125"/>
    </source>
</evidence>
<dbReference type="InterPro" id="IPR027417">
    <property type="entry name" value="P-loop_NTPase"/>
</dbReference>
<feature type="region of interest" description="Disordered" evidence="2">
    <location>
        <begin position="78"/>
        <end position="109"/>
    </location>
</feature>
<dbReference type="InterPro" id="IPR036625">
    <property type="entry name" value="E3-bd_dom_sf"/>
</dbReference>
<proteinExistence type="predicted"/>
<reference evidence="5" key="1">
    <citation type="journal article" date="2019" name="Int. J. Syst. Evol. Microbiol.">
        <title>The Global Catalogue of Microorganisms (GCM) 10K type strain sequencing project: providing services to taxonomists for standard genome sequencing and annotation.</title>
        <authorList>
            <consortium name="The Broad Institute Genomics Platform"/>
            <consortium name="The Broad Institute Genome Sequencing Center for Infectious Disease"/>
            <person name="Wu L."/>
            <person name="Ma J."/>
        </authorList>
    </citation>
    <scope>NUCLEOTIDE SEQUENCE [LARGE SCALE GENOMIC DNA]</scope>
    <source>
        <strain evidence="5">JCM 3399</strain>
    </source>
</reference>
<protein>
    <recommendedName>
        <fullName evidence="3">Lsr2 DNA-binding domain-containing protein</fullName>
    </recommendedName>
</protein>
<dbReference type="InterPro" id="IPR055370">
    <property type="entry name" value="Lsr2_DNA-bd"/>
</dbReference>
<dbReference type="EMBL" id="BMRP01000005">
    <property type="protein sequence ID" value="GGU54969.1"/>
    <property type="molecule type" value="Genomic_DNA"/>
</dbReference>
<evidence type="ECO:0000313" key="5">
    <source>
        <dbReference type="Proteomes" id="UP000654471"/>
    </source>
</evidence>
<keyword evidence="5" id="KW-1185">Reference proteome</keyword>
<dbReference type="Proteomes" id="UP000654471">
    <property type="component" value="Unassembled WGS sequence"/>
</dbReference>
<dbReference type="SUPFAM" id="SSF52540">
    <property type="entry name" value="P-loop containing nucleoside triphosphate hydrolases"/>
    <property type="match status" value="1"/>
</dbReference>
<organism evidence="4 5">
    <name type="scientific">Streptomyces albospinus</name>
    <dbReference type="NCBI Taxonomy" id="285515"/>
    <lineage>
        <taxon>Bacteria</taxon>
        <taxon>Bacillati</taxon>
        <taxon>Actinomycetota</taxon>
        <taxon>Actinomycetes</taxon>
        <taxon>Kitasatosporales</taxon>
        <taxon>Streptomycetaceae</taxon>
        <taxon>Streptomyces</taxon>
    </lineage>
</organism>
<evidence type="ECO:0000256" key="2">
    <source>
        <dbReference type="SAM" id="MobiDB-lite"/>
    </source>
</evidence>
<evidence type="ECO:0000259" key="3">
    <source>
        <dbReference type="Pfam" id="PF23359"/>
    </source>
</evidence>
<dbReference type="Gene3D" id="4.10.320.10">
    <property type="entry name" value="E3-binding domain"/>
    <property type="match status" value="1"/>
</dbReference>
<gene>
    <name evidence="4" type="ORF">GCM10010211_19570</name>
</gene>
<feature type="compositionally biased region" description="Pro residues" evidence="2">
    <location>
        <begin position="87"/>
        <end position="99"/>
    </location>
</feature>
<keyword evidence="1" id="KW-0238">DNA-binding</keyword>
<name>A0ABQ2UWL5_9ACTN</name>
<dbReference type="CDD" id="cd18785">
    <property type="entry name" value="SF2_C"/>
    <property type="match status" value="1"/>
</dbReference>
<dbReference type="Pfam" id="PF23359">
    <property type="entry name" value="Lsr2_DNA-bd"/>
    <property type="match status" value="1"/>
</dbReference>
<comment type="caution">
    <text evidence="4">The sequence shown here is derived from an EMBL/GenBank/DDBJ whole genome shotgun (WGS) entry which is preliminary data.</text>
</comment>